<proteinExistence type="predicted"/>
<accession>A0A164R7S7</accession>
<dbReference type="AlphaFoldDB" id="A0A164R7S7"/>
<evidence type="ECO:0000313" key="2">
    <source>
        <dbReference type="Proteomes" id="UP000076858"/>
    </source>
</evidence>
<name>A0A164R7S7_9CRUS</name>
<gene>
    <name evidence="1" type="ORF">APZ42_027624</name>
</gene>
<sequence>MQVRIEEATVILALSEVLADYRVSRRISQRSALLYKKIFRRSQE</sequence>
<comment type="caution">
    <text evidence="1">The sequence shown here is derived from an EMBL/GenBank/DDBJ whole genome shotgun (WGS) entry which is preliminary data.</text>
</comment>
<dbReference type="Proteomes" id="UP000076858">
    <property type="component" value="Unassembled WGS sequence"/>
</dbReference>
<reference evidence="1 2" key="1">
    <citation type="submission" date="2016-03" db="EMBL/GenBank/DDBJ databases">
        <title>EvidentialGene: Evidence-directed Construction of Genes on Genomes.</title>
        <authorList>
            <person name="Gilbert D.G."/>
            <person name="Choi J.-H."/>
            <person name="Mockaitis K."/>
            <person name="Colbourne J."/>
            <person name="Pfrender M."/>
        </authorList>
    </citation>
    <scope>NUCLEOTIDE SEQUENCE [LARGE SCALE GENOMIC DNA]</scope>
    <source>
        <strain evidence="1 2">Xinb3</strain>
        <tissue evidence="1">Complete organism</tissue>
    </source>
</reference>
<organism evidence="1 2">
    <name type="scientific">Daphnia magna</name>
    <dbReference type="NCBI Taxonomy" id="35525"/>
    <lineage>
        <taxon>Eukaryota</taxon>
        <taxon>Metazoa</taxon>
        <taxon>Ecdysozoa</taxon>
        <taxon>Arthropoda</taxon>
        <taxon>Crustacea</taxon>
        <taxon>Branchiopoda</taxon>
        <taxon>Diplostraca</taxon>
        <taxon>Cladocera</taxon>
        <taxon>Anomopoda</taxon>
        <taxon>Daphniidae</taxon>
        <taxon>Daphnia</taxon>
    </lineage>
</organism>
<keyword evidence="2" id="KW-1185">Reference proteome</keyword>
<protein>
    <submittedName>
        <fullName evidence="1">Uncharacterized protein</fullName>
    </submittedName>
</protein>
<dbReference type="EMBL" id="LRGB01002226">
    <property type="protein sequence ID" value="KZS08400.1"/>
    <property type="molecule type" value="Genomic_DNA"/>
</dbReference>
<evidence type="ECO:0000313" key="1">
    <source>
        <dbReference type="EMBL" id="KZS08400.1"/>
    </source>
</evidence>